<name>A0ABW4QUE4_9BACT</name>
<gene>
    <name evidence="2" type="ORF">ACFSDX_12235</name>
</gene>
<evidence type="ECO:0000259" key="1">
    <source>
        <dbReference type="Pfam" id="PF00248"/>
    </source>
</evidence>
<dbReference type="Gene3D" id="3.20.20.100">
    <property type="entry name" value="NADP-dependent oxidoreductase domain"/>
    <property type="match status" value="1"/>
</dbReference>
<comment type="caution">
    <text evidence="2">The sequence shown here is derived from an EMBL/GenBank/DDBJ whole genome shotgun (WGS) entry which is preliminary data.</text>
</comment>
<accession>A0ABW4QUE4</accession>
<feature type="domain" description="NADP-dependent oxidoreductase" evidence="1">
    <location>
        <begin position="9"/>
        <end position="38"/>
    </location>
</feature>
<protein>
    <submittedName>
        <fullName evidence="2">Aldo/keto reductase</fullName>
    </submittedName>
</protein>
<dbReference type="Pfam" id="PF00248">
    <property type="entry name" value="Aldo_ket_red"/>
    <property type="match status" value="1"/>
</dbReference>
<sequence length="44" mass="5084">MRQARRRLQALEIMKTAVANGVNFIDKADYYGEDVTNRLITEVL</sequence>
<dbReference type="SUPFAM" id="SSF51430">
    <property type="entry name" value="NAD(P)-linked oxidoreductase"/>
    <property type="match status" value="1"/>
</dbReference>
<keyword evidence="3" id="KW-1185">Reference proteome</keyword>
<proteinExistence type="predicted"/>
<evidence type="ECO:0000313" key="2">
    <source>
        <dbReference type="EMBL" id="MFD1873203.1"/>
    </source>
</evidence>
<organism evidence="2 3">
    <name type="scientific">Hymenobacter bucti</name>
    <dbReference type="NCBI Taxonomy" id="1844114"/>
    <lineage>
        <taxon>Bacteria</taxon>
        <taxon>Pseudomonadati</taxon>
        <taxon>Bacteroidota</taxon>
        <taxon>Cytophagia</taxon>
        <taxon>Cytophagales</taxon>
        <taxon>Hymenobacteraceae</taxon>
        <taxon>Hymenobacter</taxon>
    </lineage>
</organism>
<dbReference type="EMBL" id="JBHUFD010000003">
    <property type="protein sequence ID" value="MFD1873203.1"/>
    <property type="molecule type" value="Genomic_DNA"/>
</dbReference>
<dbReference type="InterPro" id="IPR036812">
    <property type="entry name" value="NAD(P)_OxRdtase_dom_sf"/>
</dbReference>
<dbReference type="InterPro" id="IPR023210">
    <property type="entry name" value="NADP_OxRdtase_dom"/>
</dbReference>
<dbReference type="RefSeq" id="WP_382313774.1">
    <property type="nucleotide sequence ID" value="NZ_JBHUFD010000003.1"/>
</dbReference>
<evidence type="ECO:0000313" key="3">
    <source>
        <dbReference type="Proteomes" id="UP001597197"/>
    </source>
</evidence>
<reference evidence="3" key="1">
    <citation type="journal article" date="2019" name="Int. J. Syst. Evol. Microbiol.">
        <title>The Global Catalogue of Microorganisms (GCM) 10K type strain sequencing project: providing services to taxonomists for standard genome sequencing and annotation.</title>
        <authorList>
            <consortium name="The Broad Institute Genomics Platform"/>
            <consortium name="The Broad Institute Genome Sequencing Center for Infectious Disease"/>
            <person name="Wu L."/>
            <person name="Ma J."/>
        </authorList>
    </citation>
    <scope>NUCLEOTIDE SEQUENCE [LARGE SCALE GENOMIC DNA]</scope>
    <source>
        <strain evidence="3">CGMCC 1.15795</strain>
    </source>
</reference>
<dbReference type="Proteomes" id="UP001597197">
    <property type="component" value="Unassembled WGS sequence"/>
</dbReference>